<protein>
    <recommendedName>
        <fullName evidence="5">SH3 domain-containing protein</fullName>
    </recommendedName>
</protein>
<name>A0A139A3I3_GONPJ</name>
<evidence type="ECO:0000259" key="5">
    <source>
        <dbReference type="PROSITE" id="PS50002"/>
    </source>
</evidence>
<dbReference type="InterPro" id="IPR036028">
    <property type="entry name" value="SH3-like_dom_sf"/>
</dbReference>
<keyword evidence="7" id="KW-1185">Reference proteome</keyword>
<evidence type="ECO:0000256" key="2">
    <source>
        <dbReference type="PROSITE-ProRule" id="PRU00192"/>
    </source>
</evidence>
<accession>A0A139A3I3</accession>
<dbReference type="InterPro" id="IPR036770">
    <property type="entry name" value="Ankyrin_rpt-contain_sf"/>
</dbReference>
<reference evidence="6 7" key="1">
    <citation type="journal article" date="2015" name="Genome Biol. Evol.">
        <title>Phylogenomic analyses indicate that early fungi evolved digesting cell walls of algal ancestors of land plants.</title>
        <authorList>
            <person name="Chang Y."/>
            <person name="Wang S."/>
            <person name="Sekimoto S."/>
            <person name="Aerts A.L."/>
            <person name="Choi C."/>
            <person name="Clum A."/>
            <person name="LaButti K.M."/>
            <person name="Lindquist E.A."/>
            <person name="Yee Ngan C."/>
            <person name="Ohm R.A."/>
            <person name="Salamov A.A."/>
            <person name="Grigoriev I.V."/>
            <person name="Spatafora J.W."/>
            <person name="Berbee M.L."/>
        </authorList>
    </citation>
    <scope>NUCLEOTIDE SEQUENCE [LARGE SCALE GENOMIC DNA]</scope>
    <source>
        <strain evidence="6 7">JEL478</strain>
    </source>
</reference>
<organism evidence="6 7">
    <name type="scientific">Gonapodya prolifera (strain JEL478)</name>
    <name type="common">Monoblepharis prolifera</name>
    <dbReference type="NCBI Taxonomy" id="1344416"/>
    <lineage>
        <taxon>Eukaryota</taxon>
        <taxon>Fungi</taxon>
        <taxon>Fungi incertae sedis</taxon>
        <taxon>Chytridiomycota</taxon>
        <taxon>Chytridiomycota incertae sedis</taxon>
        <taxon>Monoblepharidomycetes</taxon>
        <taxon>Monoblepharidales</taxon>
        <taxon>Gonapodyaceae</taxon>
        <taxon>Gonapodya</taxon>
    </lineage>
</organism>
<gene>
    <name evidence="6" type="ORF">M427DRAFT_73147</name>
</gene>
<dbReference type="Gene3D" id="2.30.30.40">
    <property type="entry name" value="SH3 Domains"/>
    <property type="match status" value="1"/>
</dbReference>
<dbReference type="Proteomes" id="UP000070544">
    <property type="component" value="Unassembled WGS sequence"/>
</dbReference>
<dbReference type="EMBL" id="KQ965806">
    <property type="protein sequence ID" value="KXS11178.1"/>
    <property type="molecule type" value="Genomic_DNA"/>
</dbReference>
<keyword evidence="1 2" id="KW-0728">SH3 domain</keyword>
<evidence type="ECO:0000256" key="3">
    <source>
        <dbReference type="SAM" id="Coils"/>
    </source>
</evidence>
<evidence type="ECO:0000256" key="1">
    <source>
        <dbReference type="ARBA" id="ARBA00022443"/>
    </source>
</evidence>
<dbReference type="OrthoDB" id="2176358at2759"/>
<evidence type="ECO:0000313" key="6">
    <source>
        <dbReference type="EMBL" id="KXS11178.1"/>
    </source>
</evidence>
<feature type="domain" description="SH3" evidence="5">
    <location>
        <begin position="323"/>
        <end position="384"/>
    </location>
</feature>
<dbReference type="InterPro" id="IPR001452">
    <property type="entry name" value="SH3_domain"/>
</dbReference>
<evidence type="ECO:0000313" key="7">
    <source>
        <dbReference type="Proteomes" id="UP000070544"/>
    </source>
</evidence>
<dbReference type="Gene3D" id="1.25.40.20">
    <property type="entry name" value="Ankyrin repeat-containing domain"/>
    <property type="match status" value="1"/>
</dbReference>
<proteinExistence type="predicted"/>
<evidence type="ECO:0000256" key="4">
    <source>
        <dbReference type="SAM" id="MobiDB-lite"/>
    </source>
</evidence>
<keyword evidence="3" id="KW-0175">Coiled coil</keyword>
<feature type="region of interest" description="Disordered" evidence="4">
    <location>
        <begin position="401"/>
        <end position="431"/>
    </location>
</feature>
<dbReference type="PROSITE" id="PS50002">
    <property type="entry name" value="SH3"/>
    <property type="match status" value="1"/>
</dbReference>
<sequence length="431" mass="46421">MSERKDCDLIEAIESNNLPLVQKALREGADPNARKRVTELAAGPYSPYQQPNYLAAFGQAGLLPQTVVPSQQYEIALAESALALAIIHASPTIVGTLIQAGADPIRPVEWTFKAKGNYSDPFAPNFGVPPRHLTFRWNSAIEFALAEGPVSVHRKDGKVASGEGLTLNLTPRVDVIAVLLRDAPGAINANLLTKAKQLHDERIASLIEKRLQGDYDTARGVVTPPPALPPRRADINGRVEELAAKLEQLTAKFSADTEKLEQRVRELENRNGELERQLQTMSVQLNSKLDQTTLARITRLEQQVTNLGVQQPSNHAQAAPPVDVKRLMHVVGDFTPCDADEIALSAGERVFCNFEYPDGWGSGFNTSTGGSGFFPMACLSDTPTLSPAPVSVGVRTSSVVAPLRTPPPSNPSAARAVPSTRAFADVRGPAP</sequence>
<dbReference type="SUPFAM" id="SSF50044">
    <property type="entry name" value="SH3-domain"/>
    <property type="match status" value="1"/>
</dbReference>
<dbReference type="AlphaFoldDB" id="A0A139A3I3"/>
<feature type="coiled-coil region" evidence="3">
    <location>
        <begin position="232"/>
        <end position="284"/>
    </location>
</feature>